<sequence>MLVKSINDSVEKHSGKEVFRIKMIMA</sequence>
<dbReference type="Proteomes" id="UP000030856">
    <property type="component" value="Unassembled WGS sequence"/>
</dbReference>
<accession>A0A0B0H607</accession>
<organism evidence="1 2">
    <name type="scientific">Solemya velum gill symbiont</name>
    <dbReference type="NCBI Taxonomy" id="2340"/>
    <lineage>
        <taxon>Bacteria</taxon>
        <taxon>Pseudomonadati</taxon>
        <taxon>Pseudomonadota</taxon>
        <taxon>Gammaproteobacteria</taxon>
        <taxon>sulfur-oxidizing symbionts</taxon>
    </lineage>
</organism>
<proteinExistence type="predicted"/>
<evidence type="ECO:0000313" key="2">
    <source>
        <dbReference type="Proteomes" id="UP000030856"/>
    </source>
</evidence>
<dbReference type="EMBL" id="JRAA01000001">
    <property type="protein sequence ID" value="KHF25643.1"/>
    <property type="molecule type" value="Genomic_DNA"/>
</dbReference>
<reference evidence="1 2" key="1">
    <citation type="journal article" date="2014" name="BMC Genomics">
        <title>The genome of the intracellular bacterium of the coastal bivalve, Solemya velum: a blueprint for thriving in and out of symbiosis.</title>
        <authorList>
            <person name="Dmytrenko O."/>
            <person name="Russell S.L."/>
            <person name="Loo W.T."/>
            <person name="Fontanez K.M."/>
            <person name="Liao L."/>
            <person name="Roeselers G."/>
            <person name="Sharma R."/>
            <person name="Stewart F.J."/>
            <person name="Newton I.L."/>
            <person name="Woyke T."/>
            <person name="Wu D."/>
            <person name="Lang J.M."/>
            <person name="Eisen J.A."/>
            <person name="Cavanaugh C.M."/>
        </authorList>
    </citation>
    <scope>NUCLEOTIDE SEQUENCE [LARGE SCALE GENOMIC DNA]</scope>
    <source>
        <strain evidence="1 2">WH</strain>
    </source>
</reference>
<protein>
    <submittedName>
        <fullName evidence="1">Uncharacterized protein</fullName>
    </submittedName>
</protein>
<name>A0A0B0H607_SOVGS</name>
<gene>
    <name evidence="1" type="ORF">JV46_12620</name>
</gene>
<dbReference type="STRING" id="2340.JV46_12620"/>
<evidence type="ECO:0000313" key="1">
    <source>
        <dbReference type="EMBL" id="KHF25643.1"/>
    </source>
</evidence>
<comment type="caution">
    <text evidence="1">The sequence shown here is derived from an EMBL/GenBank/DDBJ whole genome shotgun (WGS) entry which is preliminary data.</text>
</comment>
<dbReference type="AlphaFoldDB" id="A0A0B0H607"/>
<keyword evidence="2" id="KW-1185">Reference proteome</keyword>